<name>A0A2N9GBN2_FAGSY</name>
<dbReference type="PANTHER" id="PTHR47723">
    <property type="entry name" value="OS05G0353850 PROTEIN"/>
    <property type="match status" value="1"/>
</dbReference>
<gene>
    <name evidence="1" type="ORF">FSB_LOCUS24777</name>
</gene>
<reference evidence="1" key="1">
    <citation type="submission" date="2018-02" db="EMBL/GenBank/DDBJ databases">
        <authorList>
            <person name="Cohen D.B."/>
            <person name="Kent A.D."/>
        </authorList>
    </citation>
    <scope>NUCLEOTIDE SEQUENCE</scope>
</reference>
<organism evidence="1">
    <name type="scientific">Fagus sylvatica</name>
    <name type="common">Beechnut</name>
    <dbReference type="NCBI Taxonomy" id="28930"/>
    <lineage>
        <taxon>Eukaryota</taxon>
        <taxon>Viridiplantae</taxon>
        <taxon>Streptophyta</taxon>
        <taxon>Embryophyta</taxon>
        <taxon>Tracheophyta</taxon>
        <taxon>Spermatophyta</taxon>
        <taxon>Magnoliopsida</taxon>
        <taxon>eudicotyledons</taxon>
        <taxon>Gunneridae</taxon>
        <taxon>Pentapetalae</taxon>
        <taxon>rosids</taxon>
        <taxon>fabids</taxon>
        <taxon>Fagales</taxon>
        <taxon>Fagaceae</taxon>
        <taxon>Fagus</taxon>
    </lineage>
</organism>
<sequence length="230" mass="25610">MKTLITKGACFMVGDGMSIDVWKDPWVPWLTDFTPKPKDQSIVVNHLLVSSLILPHSRSWDRGRLVELFNKEYLDAIQKIPIPSTPKSDKLVWILDNKGKFSVKSALQTSQEHNMVNNIDVNSSVDIVELVTNPSIFSSDPLNKKTLLHISTLEYEKLSIDSPCASWKPPPSDWIKLNVDAALSISTTSISVVARDHRSEVLKAWTNNILASNPTIAEASAIPWALQLAI</sequence>
<evidence type="ECO:0000313" key="1">
    <source>
        <dbReference type="EMBL" id="SPC96895.1"/>
    </source>
</evidence>
<dbReference type="EMBL" id="OIVN01001713">
    <property type="protein sequence ID" value="SPC96895.1"/>
    <property type="molecule type" value="Genomic_DNA"/>
</dbReference>
<dbReference type="PANTHER" id="PTHR47723:SF21">
    <property type="entry name" value="POLYNUCLEOTIDYL TRANSFERASE, RIBONUCLEASE H-LIKE SUPERFAMILY PROTEIN"/>
    <property type="match status" value="1"/>
</dbReference>
<protein>
    <recommendedName>
        <fullName evidence="2">RNase H type-1 domain-containing protein</fullName>
    </recommendedName>
</protein>
<dbReference type="InterPro" id="IPR053151">
    <property type="entry name" value="RNase_H-like"/>
</dbReference>
<evidence type="ECO:0008006" key="2">
    <source>
        <dbReference type="Google" id="ProtNLM"/>
    </source>
</evidence>
<accession>A0A2N9GBN2</accession>
<proteinExistence type="predicted"/>
<dbReference type="AlphaFoldDB" id="A0A2N9GBN2"/>